<dbReference type="Proteomes" id="UP000447873">
    <property type="component" value="Unassembled WGS sequence"/>
</dbReference>
<gene>
    <name evidence="3" type="ORF">EG327_000307</name>
    <name evidence="2" type="ORF">EG328_003473</name>
</gene>
<sequence length="99" mass="10973">MQLLTILLLALPTLSLASPQSGVIGLEPLDPKLLTDLNQYVPAKRNKFNWEIKQRAKATECECSAPQCPTYLQEASLNQCRFNHALACYQRSNGGCPKP</sequence>
<keyword evidence="1" id="KW-0732">Signal</keyword>
<dbReference type="OrthoDB" id="3935267at2759"/>
<evidence type="ECO:0000313" key="5">
    <source>
        <dbReference type="Proteomes" id="UP000490939"/>
    </source>
</evidence>
<dbReference type="AlphaFoldDB" id="A0A8H3VJ63"/>
<feature type="signal peptide" evidence="1">
    <location>
        <begin position="1"/>
        <end position="17"/>
    </location>
</feature>
<comment type="caution">
    <text evidence="3">The sequence shown here is derived from an EMBL/GenBank/DDBJ whole genome shotgun (WGS) entry which is preliminary data.</text>
</comment>
<evidence type="ECO:0000256" key="1">
    <source>
        <dbReference type="SAM" id="SignalP"/>
    </source>
</evidence>
<dbReference type="Proteomes" id="UP000490939">
    <property type="component" value="Unassembled WGS sequence"/>
</dbReference>
<accession>A0A8H3VJ63</accession>
<name>A0A8H3VJ63_VENIN</name>
<keyword evidence="5" id="KW-1185">Reference proteome</keyword>
<evidence type="ECO:0000313" key="2">
    <source>
        <dbReference type="EMBL" id="KAE9975054.1"/>
    </source>
</evidence>
<dbReference type="EMBL" id="WNWR01000105">
    <property type="protein sequence ID" value="KAE9991187.1"/>
    <property type="molecule type" value="Genomic_DNA"/>
</dbReference>
<evidence type="ECO:0000313" key="3">
    <source>
        <dbReference type="EMBL" id="KAE9991187.1"/>
    </source>
</evidence>
<protein>
    <submittedName>
        <fullName evidence="3">Uncharacterized protein</fullName>
    </submittedName>
</protein>
<proteinExistence type="predicted"/>
<organism evidence="3 5">
    <name type="scientific">Venturia inaequalis</name>
    <name type="common">Apple scab fungus</name>
    <dbReference type="NCBI Taxonomy" id="5025"/>
    <lineage>
        <taxon>Eukaryota</taxon>
        <taxon>Fungi</taxon>
        <taxon>Dikarya</taxon>
        <taxon>Ascomycota</taxon>
        <taxon>Pezizomycotina</taxon>
        <taxon>Dothideomycetes</taxon>
        <taxon>Pleosporomycetidae</taxon>
        <taxon>Venturiales</taxon>
        <taxon>Venturiaceae</taxon>
        <taxon>Venturia</taxon>
    </lineage>
</organism>
<evidence type="ECO:0000313" key="4">
    <source>
        <dbReference type="Proteomes" id="UP000447873"/>
    </source>
</evidence>
<dbReference type="EMBL" id="WNWS01000203">
    <property type="protein sequence ID" value="KAE9975054.1"/>
    <property type="molecule type" value="Genomic_DNA"/>
</dbReference>
<feature type="chain" id="PRO_5044690871" evidence="1">
    <location>
        <begin position="18"/>
        <end position="99"/>
    </location>
</feature>
<reference evidence="3 5" key="1">
    <citation type="submission" date="2019-07" db="EMBL/GenBank/DDBJ databases">
        <title>Venturia inaequalis Genome Resource.</title>
        <authorList>
            <person name="Lichtner F.J."/>
        </authorList>
    </citation>
    <scope>NUCLEOTIDE SEQUENCE [LARGE SCALE GENOMIC DNA]</scope>
    <source>
        <strain evidence="2 4">120213</strain>
        <strain evidence="3 5">DMI_063113</strain>
    </source>
</reference>